<comment type="caution">
    <text evidence="4">The sequence shown here is derived from an EMBL/GenBank/DDBJ whole genome shotgun (WGS) entry which is preliminary data.</text>
</comment>
<gene>
    <name evidence="4" type="ORF">HLUCCA11_21910</name>
</gene>
<dbReference type="Gene3D" id="3.40.50.720">
    <property type="entry name" value="NAD(P)-binding Rossmann-like Domain"/>
    <property type="match status" value="1"/>
</dbReference>
<dbReference type="Pfam" id="PF08338">
    <property type="entry name" value="DUF1731"/>
    <property type="match status" value="1"/>
</dbReference>
<name>A0A0P7YQ44_9CYAN</name>
<evidence type="ECO:0000313" key="5">
    <source>
        <dbReference type="Proteomes" id="UP000050465"/>
    </source>
</evidence>
<dbReference type="AlphaFoldDB" id="A0A0P7YQ44"/>
<evidence type="ECO:0000259" key="2">
    <source>
        <dbReference type="Pfam" id="PF01370"/>
    </source>
</evidence>
<dbReference type="PANTHER" id="PTHR11092:SF0">
    <property type="entry name" value="EPIMERASE FAMILY PROTEIN SDR39U1"/>
    <property type="match status" value="1"/>
</dbReference>
<organism evidence="4 5">
    <name type="scientific">Phormidesmis priestleyi Ana</name>
    <dbReference type="NCBI Taxonomy" id="1666911"/>
    <lineage>
        <taxon>Bacteria</taxon>
        <taxon>Bacillati</taxon>
        <taxon>Cyanobacteriota</taxon>
        <taxon>Cyanophyceae</taxon>
        <taxon>Leptolyngbyales</taxon>
        <taxon>Leptolyngbyaceae</taxon>
        <taxon>Phormidesmis</taxon>
    </lineage>
</organism>
<dbReference type="NCBIfam" id="TIGR01777">
    <property type="entry name" value="yfcH"/>
    <property type="match status" value="1"/>
</dbReference>
<dbReference type="Proteomes" id="UP000050465">
    <property type="component" value="Unassembled WGS sequence"/>
</dbReference>
<evidence type="ECO:0000313" key="4">
    <source>
        <dbReference type="EMBL" id="KPQ32259.1"/>
    </source>
</evidence>
<dbReference type="InterPro" id="IPR036291">
    <property type="entry name" value="NAD(P)-bd_dom_sf"/>
</dbReference>
<comment type="similarity">
    <text evidence="1">Belongs to the NAD(P)-dependent epimerase/dehydratase family. SDR39U1 subfamily.</text>
</comment>
<feature type="domain" description="DUF1731" evidence="3">
    <location>
        <begin position="244"/>
        <end position="291"/>
    </location>
</feature>
<dbReference type="Pfam" id="PF01370">
    <property type="entry name" value="Epimerase"/>
    <property type="match status" value="1"/>
</dbReference>
<dbReference type="PANTHER" id="PTHR11092">
    <property type="entry name" value="SUGAR NUCLEOTIDE EPIMERASE RELATED"/>
    <property type="match status" value="1"/>
</dbReference>
<evidence type="ECO:0000256" key="1">
    <source>
        <dbReference type="ARBA" id="ARBA00009353"/>
    </source>
</evidence>
<feature type="domain" description="NAD-dependent epimerase/dehydratase" evidence="2">
    <location>
        <begin position="1"/>
        <end position="212"/>
    </location>
</feature>
<dbReference type="STRING" id="1666911.HLUCCA11_21910"/>
<reference evidence="4 5" key="1">
    <citation type="submission" date="2015-09" db="EMBL/GenBank/DDBJ databases">
        <title>Identification and resolution of microdiversity through metagenomic sequencing of parallel consortia.</title>
        <authorList>
            <person name="Nelson W.C."/>
            <person name="Romine M.F."/>
            <person name="Lindemann S.R."/>
        </authorList>
    </citation>
    <scope>NUCLEOTIDE SEQUENCE [LARGE SCALE GENOMIC DNA]</scope>
    <source>
        <strain evidence="4">Ana</strain>
    </source>
</reference>
<dbReference type="InterPro" id="IPR013549">
    <property type="entry name" value="DUF1731"/>
</dbReference>
<accession>A0A0P7YQ44</accession>
<dbReference type="InterPro" id="IPR010099">
    <property type="entry name" value="SDR39U1"/>
</dbReference>
<proteinExistence type="inferred from homology"/>
<dbReference type="InterPro" id="IPR001509">
    <property type="entry name" value="Epimerase_deHydtase"/>
</dbReference>
<evidence type="ECO:0000259" key="3">
    <source>
        <dbReference type="Pfam" id="PF08338"/>
    </source>
</evidence>
<sequence>MVGTRLVQRLHEKSCSLVLVGRTPQRLQQKFPFAADCCSWEEFSAYSAEELSVIINMSGANVSDQPWSDAYKQVMTDSRLDTTHICVEACKQNPQIRLINASAVSAYGFYDHDHEAFSEADTDRRTGTCFLQELIDQWEQATEPAVEAGNRVALLRIGVVFDRNEGALPTMATPFPYFLGGKSGTGKQIMSWVSLRDLVAAIEFIFDRPDLNGPINIVSPGVCSNRVFAQSLGKALGRPSFVPAPAFLIKALMGQLGQELVLTGQRVSPSKLLEAGFIFQDQDIEQCLREIYRC</sequence>
<dbReference type="EMBL" id="LJZR01000063">
    <property type="protein sequence ID" value="KPQ32259.1"/>
    <property type="molecule type" value="Genomic_DNA"/>
</dbReference>
<dbReference type="SUPFAM" id="SSF51735">
    <property type="entry name" value="NAD(P)-binding Rossmann-fold domains"/>
    <property type="match status" value="1"/>
</dbReference>
<protein>
    <submittedName>
        <fullName evidence="4">Putative nucleoside-diphosphate sugar epimerase</fullName>
    </submittedName>
</protein>